<keyword evidence="4" id="KW-1185">Reference proteome</keyword>
<dbReference type="Pfam" id="PF14219">
    <property type="entry name" value="DUF4328"/>
    <property type="match status" value="1"/>
</dbReference>
<name>A0ABV8BZ67_9PSEU</name>
<keyword evidence="1" id="KW-0812">Transmembrane</keyword>
<feature type="domain" description="DUF4328" evidence="2">
    <location>
        <begin position="48"/>
        <end position="196"/>
    </location>
</feature>
<dbReference type="RefSeq" id="WP_382376508.1">
    <property type="nucleotide sequence ID" value="NZ_JBHRZI010000021.1"/>
</dbReference>
<keyword evidence="1" id="KW-0472">Membrane</keyword>
<feature type="transmembrane region" description="Helical" evidence="1">
    <location>
        <begin position="139"/>
        <end position="158"/>
    </location>
</feature>
<evidence type="ECO:0000256" key="1">
    <source>
        <dbReference type="SAM" id="Phobius"/>
    </source>
</evidence>
<reference evidence="4" key="1">
    <citation type="journal article" date="2019" name="Int. J. Syst. Evol. Microbiol.">
        <title>The Global Catalogue of Microorganisms (GCM) 10K type strain sequencing project: providing services to taxonomists for standard genome sequencing and annotation.</title>
        <authorList>
            <consortium name="The Broad Institute Genomics Platform"/>
            <consortium name="The Broad Institute Genome Sequencing Center for Infectious Disease"/>
            <person name="Wu L."/>
            <person name="Ma J."/>
        </authorList>
    </citation>
    <scope>NUCLEOTIDE SEQUENCE [LARGE SCALE GENOMIC DNA]</scope>
    <source>
        <strain evidence="4">CGMCC 4.7405</strain>
    </source>
</reference>
<organism evidence="3 4">
    <name type="scientific">Lentzea rhizosphaerae</name>
    <dbReference type="NCBI Taxonomy" id="2041025"/>
    <lineage>
        <taxon>Bacteria</taxon>
        <taxon>Bacillati</taxon>
        <taxon>Actinomycetota</taxon>
        <taxon>Actinomycetes</taxon>
        <taxon>Pseudonocardiales</taxon>
        <taxon>Pseudonocardiaceae</taxon>
        <taxon>Lentzea</taxon>
    </lineage>
</organism>
<dbReference type="InterPro" id="IPR025565">
    <property type="entry name" value="DUF4328"/>
</dbReference>
<protein>
    <submittedName>
        <fullName evidence="3">DUF4328 domain-containing protein</fullName>
    </submittedName>
</protein>
<feature type="transmembrane region" description="Helical" evidence="1">
    <location>
        <begin position="64"/>
        <end position="82"/>
    </location>
</feature>
<gene>
    <name evidence="3" type="ORF">ACFOWZ_26050</name>
</gene>
<evidence type="ECO:0000259" key="2">
    <source>
        <dbReference type="Pfam" id="PF14219"/>
    </source>
</evidence>
<keyword evidence="1" id="KW-1133">Transmembrane helix</keyword>
<evidence type="ECO:0000313" key="3">
    <source>
        <dbReference type="EMBL" id="MFC3894959.1"/>
    </source>
</evidence>
<evidence type="ECO:0000313" key="4">
    <source>
        <dbReference type="Proteomes" id="UP001595690"/>
    </source>
</evidence>
<accession>A0ABV8BZ67</accession>
<sequence>MEHFRPVRGLGLAASVLIGLTALGNVAEAAVGWFTWSTAGDLWAGTATPADLRNADVANVLVDWPLTLLTLVTIGVFLTWLYNARINAERLSPEAEHRHSRVWVWLGWLVPVVNLWYPKQVVEDIWQAGSPPSRTISKWWTAYLLMWLFDFAYVRFYVNGRLTMDSFLIAATFSTISAVVGILAAVLAVRIVRQISDFQSTPVPSSSD</sequence>
<dbReference type="EMBL" id="JBHRZI010000021">
    <property type="protein sequence ID" value="MFC3894959.1"/>
    <property type="molecule type" value="Genomic_DNA"/>
</dbReference>
<proteinExistence type="predicted"/>
<dbReference type="Proteomes" id="UP001595690">
    <property type="component" value="Unassembled WGS sequence"/>
</dbReference>
<comment type="caution">
    <text evidence="3">The sequence shown here is derived from an EMBL/GenBank/DDBJ whole genome shotgun (WGS) entry which is preliminary data.</text>
</comment>
<feature type="transmembrane region" description="Helical" evidence="1">
    <location>
        <begin position="167"/>
        <end position="192"/>
    </location>
</feature>